<name>A0A0S4LKD9_9BACT</name>
<gene>
    <name evidence="1" type="ORF">COMA2_40001</name>
</gene>
<dbReference type="STRING" id="1742973.COMA2_40001"/>
<accession>A0A0S4LKD9</accession>
<dbReference type="Gene3D" id="2.40.160.10">
    <property type="entry name" value="Porin"/>
    <property type="match status" value="1"/>
</dbReference>
<dbReference type="Proteomes" id="UP000198736">
    <property type="component" value="Unassembled WGS sequence"/>
</dbReference>
<keyword evidence="2" id="KW-1185">Reference proteome</keyword>
<proteinExistence type="predicted"/>
<dbReference type="AlphaFoldDB" id="A0A0S4LKD9"/>
<dbReference type="InterPro" id="IPR023614">
    <property type="entry name" value="Porin_dom_sf"/>
</dbReference>
<dbReference type="EMBL" id="CZPZ01000031">
    <property type="protein sequence ID" value="CUS37743.1"/>
    <property type="molecule type" value="Genomic_DNA"/>
</dbReference>
<sequence length="412" mass="44442">MTALVAGMGTTLPSAYAGGTIKADEDKWISIGMGIRSSFNSQEGAAGGHYSNDFKIDNARIYINGQIHKYVKFTFNTDCFNCNVGAGGTQFGGNSNIGLLDAIGKFEINERVNLWVGRTLVPSERGELNGPFYHATFDGFRTPFNPADFSGNFPSGPNGAGPGTGGQAGLYGRDNGAVFFGKIHPFGTHLLYVASVFTGARGGPNNTGSLLYAGRLQWNLLNDEDNPGYYTSGTYYGTAGDIFAISGNVIHQKDGAGDFVTGNRSDFTGATVDLLVEKLIPNNMGVFTFNAEFKRYWANYGVGAFAAPAPGCAFCIFNGHSWTVYGLYLIPQEVGIGRFQPYLRFTSIDPLYSALRQEWEYGLNYIISGHNARVSVYGRYGDIETKGFVNTFGPGASGNKVDSFHVALQLQY</sequence>
<evidence type="ECO:0000313" key="2">
    <source>
        <dbReference type="Proteomes" id="UP000198736"/>
    </source>
</evidence>
<organism evidence="1 2">
    <name type="scientific">Candidatus Nitrospira nitrificans</name>
    <dbReference type="NCBI Taxonomy" id="1742973"/>
    <lineage>
        <taxon>Bacteria</taxon>
        <taxon>Pseudomonadati</taxon>
        <taxon>Nitrospirota</taxon>
        <taxon>Nitrospiria</taxon>
        <taxon>Nitrospirales</taxon>
        <taxon>Nitrospiraceae</taxon>
        <taxon>Nitrospira</taxon>
    </lineage>
</organism>
<reference evidence="2" key="1">
    <citation type="submission" date="2015-10" db="EMBL/GenBank/DDBJ databases">
        <authorList>
            <person name="Luecker S."/>
            <person name="Luecker S."/>
        </authorList>
    </citation>
    <scope>NUCLEOTIDE SEQUENCE [LARGE SCALE GENOMIC DNA]</scope>
</reference>
<protein>
    <submittedName>
        <fullName evidence="1">Short chain amide porin</fullName>
    </submittedName>
</protein>
<evidence type="ECO:0000313" key="1">
    <source>
        <dbReference type="EMBL" id="CUS37743.1"/>
    </source>
</evidence>